<organism evidence="1">
    <name type="scientific">marine metagenome</name>
    <dbReference type="NCBI Taxonomy" id="408172"/>
    <lineage>
        <taxon>unclassified sequences</taxon>
        <taxon>metagenomes</taxon>
        <taxon>ecological metagenomes</taxon>
    </lineage>
</organism>
<dbReference type="EMBL" id="UINC01040115">
    <property type="protein sequence ID" value="SVB39543.1"/>
    <property type="molecule type" value="Genomic_DNA"/>
</dbReference>
<sequence length="55" mass="6203">MPTQYFIRMAPLKMAQVDRFTQKLEPTGESESVHCPLLSKCADSNQASWCVSEVI</sequence>
<name>A0A382DPH4_9ZZZZ</name>
<feature type="non-terminal residue" evidence="1">
    <location>
        <position position="55"/>
    </location>
</feature>
<proteinExistence type="predicted"/>
<accession>A0A382DPH4</accession>
<dbReference type="AlphaFoldDB" id="A0A382DPH4"/>
<reference evidence="1" key="1">
    <citation type="submission" date="2018-05" db="EMBL/GenBank/DDBJ databases">
        <authorList>
            <person name="Lanie J.A."/>
            <person name="Ng W.-L."/>
            <person name="Kazmierczak K.M."/>
            <person name="Andrzejewski T.M."/>
            <person name="Davidsen T.M."/>
            <person name="Wayne K.J."/>
            <person name="Tettelin H."/>
            <person name="Glass J.I."/>
            <person name="Rusch D."/>
            <person name="Podicherti R."/>
            <person name="Tsui H.-C.T."/>
            <person name="Winkler M.E."/>
        </authorList>
    </citation>
    <scope>NUCLEOTIDE SEQUENCE</scope>
</reference>
<evidence type="ECO:0000313" key="1">
    <source>
        <dbReference type="EMBL" id="SVB39543.1"/>
    </source>
</evidence>
<protein>
    <submittedName>
        <fullName evidence="1">Uncharacterized protein</fullName>
    </submittedName>
</protein>
<gene>
    <name evidence="1" type="ORF">METZ01_LOCUS192397</name>
</gene>